<reference evidence="11 12" key="1">
    <citation type="journal article" date="2016" name="Int. J. Syst. Evol. Microbiol.">
        <title>Pyruvatibacter mobilis gen. nov., sp. nov., a marine bacterium from the culture broth of Picochlorum sp. 122.</title>
        <authorList>
            <person name="Wang G."/>
            <person name="Tang M."/>
            <person name="Wu H."/>
            <person name="Dai S."/>
            <person name="Li T."/>
            <person name="Chen C."/>
            <person name="He H."/>
            <person name="Fan J."/>
            <person name="Xiang W."/>
            <person name="Li X."/>
        </authorList>
    </citation>
    <scope>NUCLEOTIDE SEQUENCE [LARGE SCALE GENOMIC DNA]</scope>
    <source>
        <strain evidence="11 12">GYP-11</strain>
    </source>
</reference>
<keyword evidence="2 10" id="KW-0444">Lipid biosynthesis</keyword>
<comment type="function">
    <text evidence="10">Catalyzes the transfer of an acyl group from acyl-phosphate (acyl-PO(4)) to glycerol-3-phosphate (G3P) to form lysophosphatidic acid (LPA). This enzyme utilizes acyl-phosphate as fatty acyl donor, but not acyl-CoA or acyl-ACP.</text>
</comment>
<comment type="catalytic activity">
    <reaction evidence="10">
        <text>an acyl phosphate + sn-glycerol 3-phosphate = a 1-acyl-sn-glycero-3-phosphate + phosphate</text>
        <dbReference type="Rhea" id="RHEA:34075"/>
        <dbReference type="ChEBI" id="CHEBI:43474"/>
        <dbReference type="ChEBI" id="CHEBI:57597"/>
        <dbReference type="ChEBI" id="CHEBI:57970"/>
        <dbReference type="ChEBI" id="CHEBI:59918"/>
        <dbReference type="EC" id="2.3.1.275"/>
    </reaction>
</comment>
<dbReference type="EC" id="2.3.1.275" evidence="10"/>
<evidence type="ECO:0000256" key="3">
    <source>
        <dbReference type="ARBA" id="ARBA00022679"/>
    </source>
</evidence>
<keyword evidence="8 10" id="KW-0594">Phospholipid biosynthesis</keyword>
<keyword evidence="12" id="KW-1185">Reference proteome</keyword>
<dbReference type="GO" id="GO:0043772">
    <property type="term" value="F:acyl-phosphate glycerol-3-phosphate acyltransferase activity"/>
    <property type="evidence" value="ECO:0007669"/>
    <property type="project" value="UniProtKB-UniRule"/>
</dbReference>
<dbReference type="PANTHER" id="PTHR30309:SF0">
    <property type="entry name" value="GLYCEROL-3-PHOSPHATE ACYLTRANSFERASE-RELATED"/>
    <property type="match status" value="1"/>
</dbReference>
<feature type="transmembrane region" description="Helical" evidence="10">
    <location>
        <begin position="148"/>
        <end position="164"/>
    </location>
</feature>
<evidence type="ECO:0000256" key="7">
    <source>
        <dbReference type="ARBA" id="ARBA00023136"/>
    </source>
</evidence>
<organism evidence="11 12">
    <name type="scientific">Pyruvatibacter mobilis</name>
    <dbReference type="NCBI Taxonomy" id="1712261"/>
    <lineage>
        <taxon>Bacteria</taxon>
        <taxon>Pseudomonadati</taxon>
        <taxon>Pseudomonadota</taxon>
        <taxon>Alphaproteobacteria</taxon>
        <taxon>Hyphomicrobiales</taxon>
        <taxon>Parvibaculaceae</taxon>
        <taxon>Pyruvatibacter</taxon>
    </lineage>
</organism>
<dbReference type="PANTHER" id="PTHR30309">
    <property type="entry name" value="INNER MEMBRANE PROTEIN YGIH"/>
    <property type="match status" value="1"/>
</dbReference>
<evidence type="ECO:0000313" key="11">
    <source>
        <dbReference type="EMBL" id="NBG95756.1"/>
    </source>
</evidence>
<comment type="similarity">
    <text evidence="10">Belongs to the PlsY family.</text>
</comment>
<sequence length="212" mass="22489">MFIDPISIEYSAPYYAAAIIFGYLLGSIPFGLLFTKMAGLGDIRNVGSGNIGATNVLRTGNRWVALATLIADGGKGAAAVLIARYFAGDTMAVLAGTAAFVGHIFPVWLRFQGGKGVATFLGLTLALSFPIGLAACATWLLTAAIFRFSSLAALVAAALAPVYFWLDDQWLVIPFSVFFAVLIFIRHKDNIRRLLAGEEPRIGAAKKQAGEG</sequence>
<dbReference type="OrthoDB" id="9777124at2"/>
<dbReference type="GO" id="GO:0005886">
    <property type="term" value="C:plasma membrane"/>
    <property type="evidence" value="ECO:0007669"/>
    <property type="project" value="UniProtKB-SubCell"/>
</dbReference>
<keyword evidence="9 10" id="KW-1208">Phospholipid metabolism</keyword>
<dbReference type="SMART" id="SM01207">
    <property type="entry name" value="G3P_acyltransf"/>
    <property type="match status" value="1"/>
</dbReference>
<comment type="caution">
    <text evidence="11">The sequence shown here is derived from an EMBL/GenBank/DDBJ whole genome shotgun (WGS) entry which is preliminary data.</text>
</comment>
<evidence type="ECO:0000256" key="1">
    <source>
        <dbReference type="ARBA" id="ARBA00022475"/>
    </source>
</evidence>
<keyword evidence="5 10" id="KW-1133">Transmembrane helix</keyword>
<protein>
    <recommendedName>
        <fullName evidence="10">Glycerol-3-phosphate acyltransferase</fullName>
    </recommendedName>
    <alternativeName>
        <fullName evidence="10">Acyl-PO4 G3P acyltransferase</fullName>
    </alternativeName>
    <alternativeName>
        <fullName evidence="10">Acyl-phosphate--glycerol-3-phosphate acyltransferase</fullName>
    </alternativeName>
    <alternativeName>
        <fullName evidence="10">G3P acyltransferase</fullName>
        <shortName evidence="10">GPAT</shortName>
        <ecNumber evidence="10">2.3.1.275</ecNumber>
    </alternativeName>
    <alternativeName>
        <fullName evidence="10">Lysophosphatidic acid synthase</fullName>
        <shortName evidence="10">LPA synthase</shortName>
    </alternativeName>
</protein>
<evidence type="ECO:0000313" key="12">
    <source>
        <dbReference type="Proteomes" id="UP000470384"/>
    </source>
</evidence>
<feature type="transmembrane region" description="Helical" evidence="10">
    <location>
        <begin position="117"/>
        <end position="141"/>
    </location>
</feature>
<keyword evidence="4 10" id="KW-0812">Transmembrane</keyword>
<comment type="subunit">
    <text evidence="10">Probably interacts with PlsX.</text>
</comment>
<comment type="pathway">
    <text evidence="10">Lipid metabolism; phospholipid metabolism.</text>
</comment>
<dbReference type="UniPathway" id="UPA00085"/>
<dbReference type="RefSeq" id="WP_036261184.1">
    <property type="nucleotide sequence ID" value="NZ_BMHN01000001.1"/>
</dbReference>
<keyword evidence="1 10" id="KW-1003">Cell membrane</keyword>
<accession>A0A845QC07</accession>
<dbReference type="Proteomes" id="UP000470384">
    <property type="component" value="Unassembled WGS sequence"/>
</dbReference>
<feature type="transmembrane region" description="Helical" evidence="10">
    <location>
        <begin position="91"/>
        <end position="111"/>
    </location>
</feature>
<feature type="transmembrane region" description="Helical" evidence="10">
    <location>
        <begin position="12"/>
        <end position="34"/>
    </location>
</feature>
<proteinExistence type="inferred from homology"/>
<dbReference type="NCBIfam" id="TIGR00023">
    <property type="entry name" value="glycerol-3-phosphate 1-O-acyltransferase PlsY"/>
    <property type="match status" value="1"/>
</dbReference>
<name>A0A845QC07_9HYPH</name>
<dbReference type="AlphaFoldDB" id="A0A845QC07"/>
<dbReference type="HAMAP" id="MF_01043">
    <property type="entry name" value="PlsY"/>
    <property type="match status" value="1"/>
</dbReference>
<evidence type="ECO:0000256" key="10">
    <source>
        <dbReference type="HAMAP-Rule" id="MF_01043"/>
    </source>
</evidence>
<dbReference type="GO" id="GO:0008654">
    <property type="term" value="P:phospholipid biosynthetic process"/>
    <property type="evidence" value="ECO:0007669"/>
    <property type="project" value="UniProtKB-UniRule"/>
</dbReference>
<keyword evidence="7 10" id="KW-0472">Membrane</keyword>
<dbReference type="EMBL" id="WXYQ01000006">
    <property type="protein sequence ID" value="NBG95756.1"/>
    <property type="molecule type" value="Genomic_DNA"/>
</dbReference>
<evidence type="ECO:0000256" key="2">
    <source>
        <dbReference type="ARBA" id="ARBA00022516"/>
    </source>
</evidence>
<feature type="transmembrane region" description="Helical" evidence="10">
    <location>
        <begin position="170"/>
        <end position="185"/>
    </location>
</feature>
<comment type="subcellular location">
    <subcellularLocation>
        <location evidence="10">Cell membrane</location>
        <topology evidence="10">Multi-pass membrane protein</topology>
    </subcellularLocation>
</comment>
<gene>
    <name evidence="10 11" type="primary">plsY</name>
    <name evidence="11" type="ORF">GTQ45_08420</name>
</gene>
<keyword evidence="11" id="KW-0012">Acyltransferase</keyword>
<evidence type="ECO:0000256" key="6">
    <source>
        <dbReference type="ARBA" id="ARBA00023098"/>
    </source>
</evidence>
<keyword evidence="3 10" id="KW-0808">Transferase</keyword>
<evidence type="ECO:0000256" key="4">
    <source>
        <dbReference type="ARBA" id="ARBA00022692"/>
    </source>
</evidence>
<dbReference type="GeneID" id="300654458"/>
<keyword evidence="6 10" id="KW-0443">Lipid metabolism</keyword>
<evidence type="ECO:0000256" key="8">
    <source>
        <dbReference type="ARBA" id="ARBA00023209"/>
    </source>
</evidence>
<dbReference type="InterPro" id="IPR003811">
    <property type="entry name" value="G3P_acylTferase_PlsY"/>
</dbReference>
<evidence type="ECO:0000256" key="9">
    <source>
        <dbReference type="ARBA" id="ARBA00023264"/>
    </source>
</evidence>
<dbReference type="Pfam" id="PF02660">
    <property type="entry name" value="G3P_acyltransf"/>
    <property type="match status" value="1"/>
</dbReference>
<evidence type="ECO:0000256" key="5">
    <source>
        <dbReference type="ARBA" id="ARBA00022989"/>
    </source>
</evidence>